<evidence type="ECO:0000313" key="6">
    <source>
        <dbReference type="Proteomes" id="UP001241603"/>
    </source>
</evidence>
<dbReference type="PROSITE" id="PS01124">
    <property type="entry name" value="HTH_ARAC_FAMILY_2"/>
    <property type="match status" value="1"/>
</dbReference>
<dbReference type="Pfam" id="PF12852">
    <property type="entry name" value="Cupin_6"/>
    <property type="match status" value="1"/>
</dbReference>
<name>A0ABU0HB90_9HYPH</name>
<evidence type="ECO:0000256" key="1">
    <source>
        <dbReference type="ARBA" id="ARBA00023015"/>
    </source>
</evidence>
<dbReference type="InterPro" id="IPR009057">
    <property type="entry name" value="Homeodomain-like_sf"/>
</dbReference>
<dbReference type="SUPFAM" id="SSF46689">
    <property type="entry name" value="Homeodomain-like"/>
    <property type="match status" value="2"/>
</dbReference>
<dbReference type="PANTHER" id="PTHR46796">
    <property type="entry name" value="HTH-TYPE TRANSCRIPTIONAL ACTIVATOR RHAS-RELATED"/>
    <property type="match status" value="1"/>
</dbReference>
<keyword evidence="6" id="KW-1185">Reference proteome</keyword>
<dbReference type="PANTHER" id="PTHR46796:SF7">
    <property type="entry name" value="ARAC FAMILY TRANSCRIPTIONAL REGULATOR"/>
    <property type="match status" value="1"/>
</dbReference>
<dbReference type="InterPro" id="IPR032783">
    <property type="entry name" value="AraC_lig"/>
</dbReference>
<proteinExistence type="predicted"/>
<dbReference type="SUPFAM" id="SSF51215">
    <property type="entry name" value="Regulatory protein AraC"/>
    <property type="match status" value="1"/>
</dbReference>
<keyword evidence="1" id="KW-0805">Transcription regulation</keyword>
<dbReference type="InterPro" id="IPR018060">
    <property type="entry name" value="HTH_AraC"/>
</dbReference>
<keyword evidence="3" id="KW-0804">Transcription</keyword>
<organism evidence="5 6">
    <name type="scientific">Kaistia dalseonensis</name>
    <dbReference type="NCBI Taxonomy" id="410840"/>
    <lineage>
        <taxon>Bacteria</taxon>
        <taxon>Pseudomonadati</taxon>
        <taxon>Pseudomonadota</taxon>
        <taxon>Alphaproteobacteria</taxon>
        <taxon>Hyphomicrobiales</taxon>
        <taxon>Kaistiaceae</taxon>
        <taxon>Kaistia</taxon>
    </lineage>
</organism>
<dbReference type="Pfam" id="PF12833">
    <property type="entry name" value="HTH_18"/>
    <property type="match status" value="1"/>
</dbReference>
<protein>
    <submittedName>
        <fullName evidence="5">AraC-like DNA-binding protein</fullName>
    </submittedName>
</protein>
<dbReference type="RefSeq" id="WP_266350038.1">
    <property type="nucleotide sequence ID" value="NZ_JAPKNG010000005.1"/>
</dbReference>
<feature type="domain" description="HTH araC/xylS-type" evidence="4">
    <location>
        <begin position="204"/>
        <end position="302"/>
    </location>
</feature>
<dbReference type="SMART" id="SM00342">
    <property type="entry name" value="HTH_ARAC"/>
    <property type="match status" value="1"/>
</dbReference>
<dbReference type="Gene3D" id="1.10.10.60">
    <property type="entry name" value="Homeodomain-like"/>
    <property type="match status" value="1"/>
</dbReference>
<dbReference type="EMBL" id="JAUSVO010000005">
    <property type="protein sequence ID" value="MDQ0439138.1"/>
    <property type="molecule type" value="Genomic_DNA"/>
</dbReference>
<gene>
    <name evidence="5" type="ORF">QO014_003539</name>
</gene>
<comment type="caution">
    <text evidence="5">The sequence shown here is derived from an EMBL/GenBank/DDBJ whole genome shotgun (WGS) entry which is preliminary data.</text>
</comment>
<evidence type="ECO:0000256" key="2">
    <source>
        <dbReference type="ARBA" id="ARBA00023125"/>
    </source>
</evidence>
<sequence>MRRDPLSEILEMIDARTVYAGGFIGGGNWAIRFPPPEKIKFFAIARGRCLLLVEGIDEQFRLGTGDVFLLTKNVAFTVASDLSMQPLPAAEVFANADTTIISVGEGDDFLFLGAHLDTDQAGGRLMIESLPDALHLPAGENDAGRLRTLVTELVQEAASRAPGAEIACASLAQLLMIQILRRHLSGGAQVEAGWLRAACDPRLVPALSLMHANPAHAWTLPELARASAMSRTAFATYFKSVAGMPPLTYLTEWRMRQADRALKKPGSSVARVAQAVGYGSEAAFSTAFKRVMGRSPRRDRRIGADPTL</sequence>
<dbReference type="InterPro" id="IPR050204">
    <property type="entry name" value="AraC_XylS_family_regulators"/>
</dbReference>
<dbReference type="Proteomes" id="UP001241603">
    <property type="component" value="Unassembled WGS sequence"/>
</dbReference>
<keyword evidence="2" id="KW-0238">DNA-binding</keyword>
<dbReference type="InterPro" id="IPR037923">
    <property type="entry name" value="HTH-like"/>
</dbReference>
<reference evidence="5 6" key="1">
    <citation type="submission" date="2023-07" db="EMBL/GenBank/DDBJ databases">
        <title>Genomic Encyclopedia of Type Strains, Phase IV (KMG-IV): sequencing the most valuable type-strain genomes for metagenomic binning, comparative biology and taxonomic classification.</title>
        <authorList>
            <person name="Goeker M."/>
        </authorList>
    </citation>
    <scope>NUCLEOTIDE SEQUENCE [LARGE SCALE GENOMIC DNA]</scope>
    <source>
        <strain evidence="5 6">B6-8</strain>
    </source>
</reference>
<evidence type="ECO:0000259" key="4">
    <source>
        <dbReference type="PROSITE" id="PS01124"/>
    </source>
</evidence>
<evidence type="ECO:0000256" key="3">
    <source>
        <dbReference type="ARBA" id="ARBA00023163"/>
    </source>
</evidence>
<accession>A0ABU0HB90</accession>
<evidence type="ECO:0000313" key="5">
    <source>
        <dbReference type="EMBL" id="MDQ0439138.1"/>
    </source>
</evidence>